<organism evidence="2 3">
    <name type="scientific">Physocladia obscura</name>
    <dbReference type="NCBI Taxonomy" id="109957"/>
    <lineage>
        <taxon>Eukaryota</taxon>
        <taxon>Fungi</taxon>
        <taxon>Fungi incertae sedis</taxon>
        <taxon>Chytridiomycota</taxon>
        <taxon>Chytridiomycota incertae sedis</taxon>
        <taxon>Chytridiomycetes</taxon>
        <taxon>Chytridiales</taxon>
        <taxon>Chytriomycetaceae</taxon>
        <taxon>Physocladia</taxon>
    </lineage>
</organism>
<dbReference type="EMBL" id="JADGJH010000646">
    <property type="protein sequence ID" value="KAJ3124856.1"/>
    <property type="molecule type" value="Genomic_DNA"/>
</dbReference>
<feature type="compositionally biased region" description="Low complexity" evidence="1">
    <location>
        <begin position="101"/>
        <end position="113"/>
    </location>
</feature>
<comment type="caution">
    <text evidence="2">The sequence shown here is derived from an EMBL/GenBank/DDBJ whole genome shotgun (WGS) entry which is preliminary data.</text>
</comment>
<reference evidence="2" key="1">
    <citation type="submission" date="2020-05" db="EMBL/GenBank/DDBJ databases">
        <title>Phylogenomic resolution of chytrid fungi.</title>
        <authorList>
            <person name="Stajich J.E."/>
            <person name="Amses K."/>
            <person name="Simmons R."/>
            <person name="Seto K."/>
            <person name="Myers J."/>
            <person name="Bonds A."/>
            <person name="Quandt C.A."/>
            <person name="Barry K."/>
            <person name="Liu P."/>
            <person name="Grigoriev I."/>
            <person name="Longcore J.E."/>
            <person name="James T.Y."/>
        </authorList>
    </citation>
    <scope>NUCLEOTIDE SEQUENCE</scope>
    <source>
        <strain evidence="2">JEL0513</strain>
    </source>
</reference>
<feature type="region of interest" description="Disordered" evidence="1">
    <location>
        <begin position="76"/>
        <end position="123"/>
    </location>
</feature>
<feature type="compositionally biased region" description="Low complexity" evidence="1">
    <location>
        <begin position="25"/>
        <end position="44"/>
    </location>
</feature>
<dbReference type="AlphaFoldDB" id="A0AAD5T2P3"/>
<accession>A0AAD5T2P3</accession>
<feature type="region of interest" description="Disordered" evidence="1">
    <location>
        <begin position="1"/>
        <end position="53"/>
    </location>
</feature>
<name>A0AAD5T2P3_9FUNG</name>
<protein>
    <submittedName>
        <fullName evidence="2">Uncharacterized protein</fullName>
    </submittedName>
</protein>
<dbReference type="Proteomes" id="UP001211907">
    <property type="component" value="Unassembled WGS sequence"/>
</dbReference>
<evidence type="ECO:0000313" key="2">
    <source>
        <dbReference type="EMBL" id="KAJ3124856.1"/>
    </source>
</evidence>
<keyword evidence="3" id="KW-1185">Reference proteome</keyword>
<feature type="compositionally biased region" description="Basic and acidic residues" evidence="1">
    <location>
        <begin position="1"/>
        <end position="14"/>
    </location>
</feature>
<evidence type="ECO:0000256" key="1">
    <source>
        <dbReference type="SAM" id="MobiDB-lite"/>
    </source>
</evidence>
<sequence length="180" mass="20674">MAENQPRQRMDRWRLCAQEVGDTGNSSENYSNSNCSDSNNTNNSQQYPSENPISQQFLDPISLRYVLPPPMPVSLQPPPHPLELREFNGDCTEIPPPQMPNNYNYSNSNNNNYTESINQSSSDDDFIPIADNQIITAGELARLEEQAIREAPEKRLQLQAQHDEIVREMREQLDRERNRG</sequence>
<proteinExistence type="predicted"/>
<gene>
    <name evidence="2" type="ORF">HK100_011084</name>
</gene>
<evidence type="ECO:0000313" key="3">
    <source>
        <dbReference type="Proteomes" id="UP001211907"/>
    </source>
</evidence>